<name>A0A1V1PIP3_9BACT</name>
<reference evidence="2" key="1">
    <citation type="submission" date="2012-11" db="EMBL/GenBank/DDBJ databases">
        <authorList>
            <person name="Lucero-Rivera Y.E."/>
            <person name="Tovar-Ramirez D."/>
        </authorList>
    </citation>
    <scope>NUCLEOTIDE SEQUENCE [LARGE SCALE GENOMIC DNA]</scope>
    <source>
        <strain evidence="2">Araruama</strain>
    </source>
</reference>
<protein>
    <recommendedName>
        <fullName evidence="3">Solute-binding protein family 3/N-terminal domain-containing protein</fullName>
    </recommendedName>
</protein>
<organism evidence="1 2">
    <name type="scientific">Candidatus Magnetoglobus multicellularis str. Araruama</name>
    <dbReference type="NCBI Taxonomy" id="890399"/>
    <lineage>
        <taxon>Bacteria</taxon>
        <taxon>Pseudomonadati</taxon>
        <taxon>Thermodesulfobacteriota</taxon>
        <taxon>Desulfobacteria</taxon>
        <taxon>Desulfobacterales</taxon>
        <taxon>Desulfobacteraceae</taxon>
        <taxon>Candidatus Magnetoglobus</taxon>
    </lineage>
</organism>
<evidence type="ECO:0000313" key="2">
    <source>
        <dbReference type="Proteomes" id="UP000189670"/>
    </source>
</evidence>
<gene>
    <name evidence="1" type="ORF">OMM_06220</name>
</gene>
<dbReference type="PANTHER" id="PTHR38834:SF3">
    <property type="entry name" value="SOLUTE-BINDING PROTEIN FAMILY 3_N-TERMINAL DOMAIN-CONTAINING PROTEIN"/>
    <property type="match status" value="1"/>
</dbReference>
<dbReference type="SUPFAM" id="SSF53850">
    <property type="entry name" value="Periplasmic binding protein-like II"/>
    <property type="match status" value="1"/>
</dbReference>
<dbReference type="AlphaFoldDB" id="A0A1V1PIP3"/>
<accession>A0A1V1PIP3</accession>
<dbReference type="Proteomes" id="UP000189670">
    <property type="component" value="Unassembled WGS sequence"/>
</dbReference>
<comment type="caution">
    <text evidence="1">The sequence shown here is derived from an EMBL/GenBank/DDBJ whole genome shotgun (WGS) entry which is preliminary data.</text>
</comment>
<sequence>MKDRCQLWPYGEIATRWILKKNGFHVDDFEVVYQLTEKESMFFAFNQRTPDSVVVPLQKAFDELKAEGVVDKIISTYLR</sequence>
<dbReference type="PANTHER" id="PTHR38834">
    <property type="entry name" value="PERIPLASMIC SUBSTRATE BINDING PROTEIN FAMILY 3"/>
    <property type="match status" value="1"/>
</dbReference>
<evidence type="ECO:0000313" key="1">
    <source>
        <dbReference type="EMBL" id="ETR74660.1"/>
    </source>
</evidence>
<evidence type="ECO:0008006" key="3">
    <source>
        <dbReference type="Google" id="ProtNLM"/>
    </source>
</evidence>
<dbReference type="EMBL" id="ATBP01000002">
    <property type="protein sequence ID" value="ETR74660.1"/>
    <property type="molecule type" value="Genomic_DNA"/>
</dbReference>
<proteinExistence type="predicted"/>